<dbReference type="PANTHER" id="PTHR45641:SF19">
    <property type="entry name" value="NEPHROCYSTIN-3"/>
    <property type="match status" value="1"/>
</dbReference>
<name>A0A226E9G0_FOLCA</name>
<dbReference type="Gene3D" id="3.40.50.300">
    <property type="entry name" value="P-loop containing nucleotide triphosphate hydrolases"/>
    <property type="match status" value="1"/>
</dbReference>
<keyword evidence="2" id="KW-0802">TPR repeat</keyword>
<evidence type="ECO:0000259" key="3">
    <source>
        <dbReference type="Pfam" id="PF00931"/>
    </source>
</evidence>
<dbReference type="InterPro" id="IPR002182">
    <property type="entry name" value="NB-ARC"/>
</dbReference>
<dbReference type="PANTHER" id="PTHR45641">
    <property type="entry name" value="TETRATRICOPEPTIDE REPEAT PROTEIN (AFU_ORTHOLOGUE AFUA_6G03870)"/>
    <property type="match status" value="1"/>
</dbReference>
<dbReference type="Pfam" id="PF13174">
    <property type="entry name" value="TPR_6"/>
    <property type="match status" value="1"/>
</dbReference>
<evidence type="ECO:0000256" key="2">
    <source>
        <dbReference type="ARBA" id="ARBA00022803"/>
    </source>
</evidence>
<dbReference type="InterPro" id="IPR011990">
    <property type="entry name" value="TPR-like_helical_dom_sf"/>
</dbReference>
<accession>A0A226E9G0</accession>
<keyword evidence="5" id="KW-1185">Reference proteome</keyword>
<dbReference type="InterPro" id="IPR027417">
    <property type="entry name" value="P-loop_NTPase"/>
</dbReference>
<dbReference type="GO" id="GO:0043531">
    <property type="term" value="F:ADP binding"/>
    <property type="evidence" value="ECO:0007669"/>
    <property type="project" value="InterPro"/>
</dbReference>
<keyword evidence="1" id="KW-0677">Repeat</keyword>
<dbReference type="Gene3D" id="1.25.40.10">
    <property type="entry name" value="Tetratricopeptide repeat domain"/>
    <property type="match status" value="1"/>
</dbReference>
<evidence type="ECO:0000256" key="1">
    <source>
        <dbReference type="ARBA" id="ARBA00022737"/>
    </source>
</evidence>
<proteinExistence type="predicted"/>
<dbReference type="InterPro" id="IPR019734">
    <property type="entry name" value="TPR_rpt"/>
</dbReference>
<dbReference type="Pfam" id="PF13374">
    <property type="entry name" value="TPR_10"/>
    <property type="match status" value="1"/>
</dbReference>
<evidence type="ECO:0000313" key="5">
    <source>
        <dbReference type="Proteomes" id="UP000198287"/>
    </source>
</evidence>
<feature type="domain" description="NB-ARC" evidence="3">
    <location>
        <begin position="114"/>
        <end position="275"/>
    </location>
</feature>
<dbReference type="SUPFAM" id="SSF48452">
    <property type="entry name" value="TPR-like"/>
    <property type="match status" value="1"/>
</dbReference>
<dbReference type="OrthoDB" id="19174at2759"/>
<dbReference type="EMBL" id="LNIX01000005">
    <property type="protein sequence ID" value="OXA54195.1"/>
    <property type="molecule type" value="Genomic_DNA"/>
</dbReference>
<dbReference type="Proteomes" id="UP000198287">
    <property type="component" value="Unassembled WGS sequence"/>
</dbReference>
<reference evidence="4 5" key="1">
    <citation type="submission" date="2015-12" db="EMBL/GenBank/DDBJ databases">
        <title>The genome of Folsomia candida.</title>
        <authorList>
            <person name="Faddeeva A."/>
            <person name="Derks M.F."/>
            <person name="Anvar Y."/>
            <person name="Smit S."/>
            <person name="Van Straalen N."/>
            <person name="Roelofs D."/>
        </authorList>
    </citation>
    <scope>NUCLEOTIDE SEQUENCE [LARGE SCALE GENOMIC DNA]</scope>
    <source>
        <strain evidence="4 5">VU population</strain>
        <tissue evidence="4">Whole body</tissue>
    </source>
</reference>
<evidence type="ECO:0000313" key="4">
    <source>
        <dbReference type="EMBL" id="OXA54195.1"/>
    </source>
</evidence>
<dbReference type="SMART" id="SM00028">
    <property type="entry name" value="TPR"/>
    <property type="match status" value="2"/>
</dbReference>
<dbReference type="AlphaFoldDB" id="A0A226E9G0"/>
<comment type="caution">
    <text evidence="4">The sequence shown here is derived from an EMBL/GenBank/DDBJ whole genome shotgun (WGS) entry which is preliminary data.</text>
</comment>
<dbReference type="STRING" id="158441.A0A226E9G0"/>
<dbReference type="Pfam" id="PF00931">
    <property type="entry name" value="NB-ARC"/>
    <property type="match status" value="1"/>
</dbReference>
<sequence length="859" mass="98845">MTTKKIIAVFLQDAMFKDKWQDVFAEILDRNTTAEFDTWQNQVTSSSLTHRRLYQKLIEYAISQHGEIRMLSLLKSTLKKSNCLQIYHAIKTYHGHGEYWFNIKSGIDQFYGRDKQIRKLLEIYDKHTSFVVVILCGLPGMGKTELVAQFLRNEQINHKVPCIWISLLNFKEELTNLAETFLPDSKLDFKNTDPGSLLVTIAIDIGKIIDQKWILVLDGCTAATVKPKILMNLADSKAMVILTSSNKNLYHIHRSHLIDVTELDEESALNYVKCTLMSEETEASMRLLCQFVNNYPLALEQATWYLLYKQTHNVSKQTIHAYIEECKAKSATLLSIQLHQFGRSKYEKTILETLATTINQLQSSSEDNNKHQYAFNLLQIIACLGPDHVETTFLLKVFTCWKETVDEKVFQESLNFLSSLCLIKSEKNECLQMNPIVQQVVRCIKRIDNKMLYDILINLEIGCQSVPEIRHFLFVWEHSLKEMSISEELMLVALKISGRLDKLFMYNEGLCFAESVIKSINEAENNPLNPELLLEMKINCGLALRRLGKGNEAVKLFKGINNTYTLPSEQPNEKCFTILQHLANSYYNVQKFEKALKLYKEVCAGKSLIFGEDSIEVNKCQSNIAGALSDLKQFSDAEVKLQGVLNWFKEKGYQDEVLRVTHSLGYCYYKMKDYSKAKVQFEHVIKKRADHQDNQARELIAKYMLARAIFHLGEIYSAIDMLKDVYQKQAGLIGEDHPDTIDTKNKIEKYLKHSDNPLTFDEQPVPAHVVDCCSSKECSSTLERPNGQNKDGCSANDCCSTSVHFEDINDVKLLKLNYREKKSILKEEKRSVNVRINNLKLRYHERMVTLMKKIAFSGR</sequence>
<gene>
    <name evidence="4" type="ORF">Fcan01_11560</name>
</gene>
<organism evidence="4 5">
    <name type="scientific">Folsomia candida</name>
    <name type="common">Springtail</name>
    <dbReference type="NCBI Taxonomy" id="158441"/>
    <lineage>
        <taxon>Eukaryota</taxon>
        <taxon>Metazoa</taxon>
        <taxon>Ecdysozoa</taxon>
        <taxon>Arthropoda</taxon>
        <taxon>Hexapoda</taxon>
        <taxon>Collembola</taxon>
        <taxon>Entomobryomorpha</taxon>
        <taxon>Isotomoidea</taxon>
        <taxon>Isotomidae</taxon>
        <taxon>Proisotominae</taxon>
        <taxon>Folsomia</taxon>
    </lineage>
</organism>
<protein>
    <submittedName>
        <fullName evidence="4">Chaperone protein ClpB</fullName>
    </submittedName>
</protein>
<dbReference type="SUPFAM" id="SSF52540">
    <property type="entry name" value="P-loop containing nucleoside triphosphate hydrolases"/>
    <property type="match status" value="1"/>
</dbReference>